<gene>
    <name evidence="2" type="ORF">T4E_10083</name>
</gene>
<name>A0A0V0YL93_TRIPS</name>
<evidence type="ECO:0000313" key="2">
    <source>
        <dbReference type="EMBL" id="KRY01109.1"/>
    </source>
</evidence>
<keyword evidence="1" id="KW-0812">Transmembrane</keyword>
<dbReference type="EMBL" id="JYDU01000004">
    <property type="protein sequence ID" value="KRY01109.1"/>
    <property type="molecule type" value="Genomic_DNA"/>
</dbReference>
<keyword evidence="1" id="KW-1133">Transmembrane helix</keyword>
<keyword evidence="1" id="KW-0472">Membrane</keyword>
<comment type="caution">
    <text evidence="2">The sequence shown here is derived from an EMBL/GenBank/DDBJ whole genome shotgun (WGS) entry which is preliminary data.</text>
</comment>
<reference evidence="2 3" key="1">
    <citation type="submission" date="2015-01" db="EMBL/GenBank/DDBJ databases">
        <title>Evolution of Trichinella species and genotypes.</title>
        <authorList>
            <person name="Korhonen P.K."/>
            <person name="Edoardo P."/>
            <person name="Giuseppe L.R."/>
            <person name="Gasser R.B."/>
        </authorList>
    </citation>
    <scope>NUCLEOTIDE SEQUENCE [LARGE SCALE GENOMIC DNA]</scope>
    <source>
        <strain evidence="2">ISS141</strain>
    </source>
</reference>
<dbReference type="AlphaFoldDB" id="A0A0V0YL93"/>
<accession>A0A0V0YL93</accession>
<evidence type="ECO:0000313" key="3">
    <source>
        <dbReference type="Proteomes" id="UP000054815"/>
    </source>
</evidence>
<proteinExistence type="predicted"/>
<dbReference type="Proteomes" id="UP000054815">
    <property type="component" value="Unassembled WGS sequence"/>
</dbReference>
<feature type="transmembrane region" description="Helical" evidence="1">
    <location>
        <begin position="7"/>
        <end position="28"/>
    </location>
</feature>
<protein>
    <submittedName>
        <fullName evidence="2">Uncharacterized protein</fullName>
    </submittedName>
</protein>
<organism evidence="2 3">
    <name type="scientific">Trichinella pseudospiralis</name>
    <name type="common">Parasitic roundworm</name>
    <dbReference type="NCBI Taxonomy" id="6337"/>
    <lineage>
        <taxon>Eukaryota</taxon>
        <taxon>Metazoa</taxon>
        <taxon>Ecdysozoa</taxon>
        <taxon>Nematoda</taxon>
        <taxon>Enoplea</taxon>
        <taxon>Dorylaimia</taxon>
        <taxon>Trichinellida</taxon>
        <taxon>Trichinellidae</taxon>
        <taxon>Trichinella</taxon>
    </lineage>
</organism>
<sequence>MDISHKISYFNSILIAFVLDFVTIAGTYESKTCVRKVSHSEDLAEWQSRQMILDIVEISGSQSLLNKHKSDEGAVRPIDLIIPVRFRQPLTSYTNPLNTHKLQVTTQI</sequence>
<evidence type="ECO:0000256" key="1">
    <source>
        <dbReference type="SAM" id="Phobius"/>
    </source>
</evidence>